<dbReference type="InterPro" id="IPR003594">
    <property type="entry name" value="HATPase_dom"/>
</dbReference>
<evidence type="ECO:0000256" key="9">
    <source>
        <dbReference type="SAM" id="Phobius"/>
    </source>
</evidence>
<evidence type="ECO:0000256" key="2">
    <source>
        <dbReference type="ARBA" id="ARBA00004370"/>
    </source>
</evidence>
<gene>
    <name evidence="12" type="ORF">K5I21_12380</name>
    <name evidence="13" type="ORF">PM006_20740</name>
</gene>
<dbReference type="RefSeq" id="WP_003498995.1">
    <property type="nucleotide sequence ID" value="NZ_CACRUA010000013.1"/>
</dbReference>
<organism evidence="12 14">
    <name type="scientific">Clostridium symbiosum</name>
    <name type="common">Bacteroides symbiosus</name>
    <dbReference type="NCBI Taxonomy" id="1512"/>
    <lineage>
        <taxon>Bacteria</taxon>
        <taxon>Bacillati</taxon>
        <taxon>Bacillota</taxon>
        <taxon>Clostridia</taxon>
        <taxon>Lachnospirales</taxon>
        <taxon>Lachnospiraceae</taxon>
        <taxon>Otoolea</taxon>
    </lineage>
</organism>
<name>A0AAW5F265_CLOSY</name>
<dbReference type="InterPro" id="IPR036890">
    <property type="entry name" value="HATPase_C_sf"/>
</dbReference>
<feature type="transmembrane region" description="Helical" evidence="9">
    <location>
        <begin position="12"/>
        <end position="37"/>
    </location>
</feature>
<dbReference type="SUPFAM" id="SSF47384">
    <property type="entry name" value="Homodimeric domain of signal transducing histidine kinase"/>
    <property type="match status" value="1"/>
</dbReference>
<dbReference type="AlphaFoldDB" id="A0AAW5F265"/>
<reference evidence="12" key="1">
    <citation type="journal article" date="2022" name="Cell Host Microbe">
        <title>Colonization of the live biotherapeutic product VE303 and modulation of the microbiota and metabolites in healthy volunteers.</title>
        <authorList>
            <person name="Dsouza M."/>
            <person name="Menon R."/>
            <person name="Crossette E."/>
            <person name="Bhattarai S.K."/>
            <person name="Schneider J."/>
            <person name="Kim Y.G."/>
            <person name="Reddy S."/>
            <person name="Caballero S."/>
            <person name="Felix C."/>
            <person name="Cornacchione L."/>
            <person name="Hendrickson J."/>
            <person name="Watson A.R."/>
            <person name="Minot S.S."/>
            <person name="Greenfield N."/>
            <person name="Schopf L."/>
            <person name="Szabady R."/>
            <person name="Patarroyo J."/>
            <person name="Smith W."/>
            <person name="Harrison P."/>
            <person name="Kuijper E.J."/>
            <person name="Kelly C.P."/>
            <person name="Olle B."/>
            <person name="Bobilev D."/>
            <person name="Silber J.L."/>
            <person name="Bucci V."/>
            <person name="Roberts B."/>
            <person name="Faith J."/>
            <person name="Norman J.M."/>
        </authorList>
    </citation>
    <scope>NUCLEOTIDE SEQUENCE</scope>
    <source>
        <strain evidence="12">VE303-04</strain>
    </source>
</reference>
<comment type="caution">
    <text evidence="12">The sequence shown here is derived from an EMBL/GenBank/DDBJ whole genome shotgun (WGS) entry which is preliminary data.</text>
</comment>
<dbReference type="InterPro" id="IPR003660">
    <property type="entry name" value="HAMP_dom"/>
</dbReference>
<keyword evidence="9" id="KW-0812">Transmembrane</keyword>
<evidence type="ECO:0000256" key="4">
    <source>
        <dbReference type="ARBA" id="ARBA00022553"/>
    </source>
</evidence>
<evidence type="ECO:0000313" key="12">
    <source>
        <dbReference type="EMBL" id="MCK0086658.1"/>
    </source>
</evidence>
<keyword evidence="8 9" id="KW-0472">Membrane</keyword>
<dbReference type="GO" id="GO:0016020">
    <property type="term" value="C:membrane"/>
    <property type="evidence" value="ECO:0007669"/>
    <property type="project" value="UniProtKB-SubCell"/>
</dbReference>
<dbReference type="PANTHER" id="PTHR43711:SF1">
    <property type="entry name" value="HISTIDINE KINASE 1"/>
    <property type="match status" value="1"/>
</dbReference>
<dbReference type="Gene3D" id="6.10.340.10">
    <property type="match status" value="1"/>
</dbReference>
<dbReference type="Proteomes" id="UP001203136">
    <property type="component" value="Unassembled WGS sequence"/>
</dbReference>
<evidence type="ECO:0000313" key="13">
    <source>
        <dbReference type="EMBL" id="MDB2002634.1"/>
    </source>
</evidence>
<dbReference type="InterPro" id="IPR005467">
    <property type="entry name" value="His_kinase_dom"/>
</dbReference>
<dbReference type="PROSITE" id="PS50885">
    <property type="entry name" value="HAMP"/>
    <property type="match status" value="1"/>
</dbReference>
<protein>
    <recommendedName>
        <fullName evidence="3">histidine kinase</fullName>
        <ecNumber evidence="3">2.7.13.3</ecNumber>
    </recommendedName>
</protein>
<dbReference type="EMBL" id="JAQLGM010000083">
    <property type="protein sequence ID" value="MDB2002634.1"/>
    <property type="molecule type" value="Genomic_DNA"/>
</dbReference>
<dbReference type="Gene3D" id="1.10.287.130">
    <property type="match status" value="1"/>
</dbReference>
<evidence type="ECO:0000256" key="5">
    <source>
        <dbReference type="ARBA" id="ARBA00022679"/>
    </source>
</evidence>
<feature type="domain" description="Histidine kinase" evidence="10">
    <location>
        <begin position="137"/>
        <end position="350"/>
    </location>
</feature>
<evidence type="ECO:0000256" key="1">
    <source>
        <dbReference type="ARBA" id="ARBA00000085"/>
    </source>
</evidence>
<evidence type="ECO:0000256" key="8">
    <source>
        <dbReference type="ARBA" id="ARBA00023136"/>
    </source>
</evidence>
<keyword evidence="9" id="KW-1133">Transmembrane helix</keyword>
<dbReference type="FunFam" id="3.30.565.10:FF:000006">
    <property type="entry name" value="Sensor histidine kinase WalK"/>
    <property type="match status" value="1"/>
</dbReference>
<dbReference type="SMART" id="SM00304">
    <property type="entry name" value="HAMP"/>
    <property type="match status" value="1"/>
</dbReference>
<reference evidence="13" key="2">
    <citation type="submission" date="2023-01" db="EMBL/GenBank/DDBJ databases">
        <title>Human gut microbiome strain richness.</title>
        <authorList>
            <person name="Chen-Liaw A."/>
        </authorList>
    </citation>
    <scope>NUCLEOTIDE SEQUENCE</scope>
    <source>
        <strain evidence="13">B1_m1001713B170214d0_201011</strain>
    </source>
</reference>
<sequence length="358" mass="40682">MKKKNFHLPKYWFYMLILSFVILSVMPLMAGFLVNLIANGEEGKIRFLQFNPLFPSLVFFLSSIFISFIISLVLWFKVLVPLGNLSQAARQVSKGDFSIKVETGKSLRELRELTDNFNRMVQELGSIESFRNDFVTNISHEFKTPLAAIEGYVTLLQEPSLTEEDRNEYIRIIMDSTKQLSSMAGNILMLSRLEKQEIVTGKTLFKLDEQIRQSLLMLEPLWENKYLDLDINLPPVRYFGNPDLLMQVWLNLFQNAIKFTPAGGSISASMKLFPDFVEVVISDTGIGMDEETMRRIFEKFYSAGRELGRSGNGLGLSITKRILELSGGTITVESSPDEGSLFTVTLPLREPDVRSVMV</sequence>
<proteinExistence type="predicted"/>
<dbReference type="Proteomes" id="UP001300871">
    <property type="component" value="Unassembled WGS sequence"/>
</dbReference>
<dbReference type="SMART" id="SM00387">
    <property type="entry name" value="HATPase_c"/>
    <property type="match status" value="1"/>
</dbReference>
<dbReference type="EMBL" id="JAINVB010000001">
    <property type="protein sequence ID" value="MCK0086658.1"/>
    <property type="molecule type" value="Genomic_DNA"/>
</dbReference>
<dbReference type="SUPFAM" id="SSF55874">
    <property type="entry name" value="ATPase domain of HSP90 chaperone/DNA topoisomerase II/histidine kinase"/>
    <property type="match status" value="1"/>
</dbReference>
<evidence type="ECO:0000259" key="11">
    <source>
        <dbReference type="PROSITE" id="PS50885"/>
    </source>
</evidence>
<dbReference type="GO" id="GO:0000155">
    <property type="term" value="F:phosphorelay sensor kinase activity"/>
    <property type="evidence" value="ECO:0007669"/>
    <property type="project" value="InterPro"/>
</dbReference>
<dbReference type="FunFam" id="1.10.287.130:FF:000001">
    <property type="entry name" value="Two-component sensor histidine kinase"/>
    <property type="match status" value="1"/>
</dbReference>
<dbReference type="PRINTS" id="PR00344">
    <property type="entry name" value="BCTRLSENSOR"/>
</dbReference>
<dbReference type="SMART" id="SM00388">
    <property type="entry name" value="HisKA"/>
    <property type="match status" value="1"/>
</dbReference>
<keyword evidence="4" id="KW-0597">Phosphoprotein</keyword>
<comment type="subcellular location">
    <subcellularLocation>
        <location evidence="2">Membrane</location>
    </subcellularLocation>
</comment>
<dbReference type="PANTHER" id="PTHR43711">
    <property type="entry name" value="TWO-COMPONENT HISTIDINE KINASE"/>
    <property type="match status" value="1"/>
</dbReference>
<evidence type="ECO:0000256" key="3">
    <source>
        <dbReference type="ARBA" id="ARBA00012438"/>
    </source>
</evidence>
<dbReference type="InterPro" id="IPR003661">
    <property type="entry name" value="HisK_dim/P_dom"/>
</dbReference>
<evidence type="ECO:0000313" key="14">
    <source>
        <dbReference type="Proteomes" id="UP001203136"/>
    </source>
</evidence>
<dbReference type="Pfam" id="PF02518">
    <property type="entry name" value="HATPase_c"/>
    <property type="match status" value="1"/>
</dbReference>
<keyword evidence="6 12" id="KW-0418">Kinase</keyword>
<keyword evidence="7" id="KW-0902">Two-component regulatory system</keyword>
<evidence type="ECO:0000256" key="7">
    <source>
        <dbReference type="ARBA" id="ARBA00023012"/>
    </source>
</evidence>
<dbReference type="GeneID" id="57970157"/>
<dbReference type="CDD" id="cd00075">
    <property type="entry name" value="HATPase"/>
    <property type="match status" value="1"/>
</dbReference>
<evidence type="ECO:0000256" key="6">
    <source>
        <dbReference type="ARBA" id="ARBA00022777"/>
    </source>
</evidence>
<keyword evidence="5" id="KW-0808">Transferase</keyword>
<dbReference type="Pfam" id="PF00512">
    <property type="entry name" value="HisKA"/>
    <property type="match status" value="1"/>
</dbReference>
<dbReference type="CDD" id="cd06225">
    <property type="entry name" value="HAMP"/>
    <property type="match status" value="1"/>
</dbReference>
<dbReference type="InterPro" id="IPR050736">
    <property type="entry name" value="Sensor_HK_Regulatory"/>
</dbReference>
<comment type="catalytic activity">
    <reaction evidence="1">
        <text>ATP + protein L-histidine = ADP + protein N-phospho-L-histidine.</text>
        <dbReference type="EC" id="2.7.13.3"/>
    </reaction>
</comment>
<feature type="domain" description="HAMP" evidence="11">
    <location>
        <begin position="76"/>
        <end position="129"/>
    </location>
</feature>
<dbReference type="Gene3D" id="3.30.565.10">
    <property type="entry name" value="Histidine kinase-like ATPase, C-terminal domain"/>
    <property type="match status" value="1"/>
</dbReference>
<dbReference type="CDD" id="cd00082">
    <property type="entry name" value="HisKA"/>
    <property type="match status" value="1"/>
</dbReference>
<dbReference type="EC" id="2.7.13.3" evidence="3"/>
<dbReference type="PROSITE" id="PS50109">
    <property type="entry name" value="HIS_KIN"/>
    <property type="match status" value="1"/>
</dbReference>
<dbReference type="SUPFAM" id="SSF158472">
    <property type="entry name" value="HAMP domain-like"/>
    <property type="match status" value="1"/>
</dbReference>
<dbReference type="Pfam" id="PF00672">
    <property type="entry name" value="HAMP"/>
    <property type="match status" value="1"/>
</dbReference>
<accession>A0AAW5F265</accession>
<dbReference type="InterPro" id="IPR004358">
    <property type="entry name" value="Sig_transdc_His_kin-like_C"/>
</dbReference>
<evidence type="ECO:0000259" key="10">
    <source>
        <dbReference type="PROSITE" id="PS50109"/>
    </source>
</evidence>
<dbReference type="InterPro" id="IPR036097">
    <property type="entry name" value="HisK_dim/P_sf"/>
</dbReference>
<feature type="transmembrane region" description="Helical" evidence="9">
    <location>
        <begin position="57"/>
        <end position="80"/>
    </location>
</feature>